<organism evidence="2 3">
    <name type="scientific">Knoellia aerolata DSM 18566</name>
    <dbReference type="NCBI Taxonomy" id="1385519"/>
    <lineage>
        <taxon>Bacteria</taxon>
        <taxon>Bacillati</taxon>
        <taxon>Actinomycetota</taxon>
        <taxon>Actinomycetes</taxon>
        <taxon>Micrococcales</taxon>
        <taxon>Intrasporangiaceae</taxon>
        <taxon>Knoellia</taxon>
    </lineage>
</organism>
<dbReference type="RefSeq" id="WP_035933877.1">
    <property type="nucleotide sequence ID" value="NZ_AVPL01000008.1"/>
</dbReference>
<dbReference type="InterPro" id="IPR028037">
    <property type="entry name" value="Antitoxin_Rv0909/MT0933"/>
</dbReference>
<accession>A0A0A0JXE7</accession>
<evidence type="ECO:0000313" key="3">
    <source>
        <dbReference type="Proteomes" id="UP000030013"/>
    </source>
</evidence>
<gene>
    <name evidence="2" type="ORF">N801_02550</name>
</gene>
<dbReference type="STRING" id="1385519.N801_02550"/>
<evidence type="ECO:0008006" key="4">
    <source>
        <dbReference type="Google" id="ProtNLM"/>
    </source>
</evidence>
<proteinExistence type="predicted"/>
<feature type="compositionally biased region" description="Basic and acidic residues" evidence="1">
    <location>
        <begin position="1"/>
        <end position="35"/>
    </location>
</feature>
<reference evidence="2 3" key="1">
    <citation type="submission" date="2013-08" db="EMBL/GenBank/DDBJ databases">
        <title>The genome sequence of Knoellia aerolata.</title>
        <authorList>
            <person name="Zhu W."/>
            <person name="Wang G."/>
        </authorList>
    </citation>
    <scope>NUCLEOTIDE SEQUENCE [LARGE SCALE GENOMIC DNA]</scope>
    <source>
        <strain evidence="2 3">DSM 18566</strain>
    </source>
</reference>
<dbReference type="EMBL" id="AVPL01000008">
    <property type="protein sequence ID" value="KGN42105.1"/>
    <property type="molecule type" value="Genomic_DNA"/>
</dbReference>
<protein>
    <recommendedName>
        <fullName evidence="4">Antitoxin</fullName>
    </recommendedName>
</protein>
<name>A0A0A0JXE7_9MICO</name>
<feature type="compositionally biased region" description="Basic and acidic residues" evidence="1">
    <location>
        <begin position="45"/>
        <end position="61"/>
    </location>
</feature>
<dbReference type="OrthoDB" id="5125103at2"/>
<dbReference type="AlphaFoldDB" id="A0A0A0JXE7"/>
<dbReference type="eggNOG" id="ENOG50305AQ">
    <property type="taxonomic scope" value="Bacteria"/>
</dbReference>
<sequence length="71" mass="7414">MSFFDSAKEKAESLAADNPDKLEEFSDQGLERGGDLADGASGGRFSEHIDQGQAAADERIGSGEGENPPAE</sequence>
<evidence type="ECO:0000313" key="2">
    <source>
        <dbReference type="EMBL" id="KGN42105.1"/>
    </source>
</evidence>
<comment type="caution">
    <text evidence="2">The sequence shown here is derived from an EMBL/GenBank/DDBJ whole genome shotgun (WGS) entry which is preliminary data.</text>
</comment>
<evidence type="ECO:0000256" key="1">
    <source>
        <dbReference type="SAM" id="MobiDB-lite"/>
    </source>
</evidence>
<dbReference type="Proteomes" id="UP000030013">
    <property type="component" value="Unassembled WGS sequence"/>
</dbReference>
<dbReference type="Pfam" id="PF14013">
    <property type="entry name" value="MT0933_antitox"/>
    <property type="match status" value="1"/>
</dbReference>
<feature type="region of interest" description="Disordered" evidence="1">
    <location>
        <begin position="1"/>
        <end position="71"/>
    </location>
</feature>
<keyword evidence="3" id="KW-1185">Reference proteome</keyword>